<reference evidence="1" key="2">
    <citation type="journal article" date="2012" name="PLoS ONE">
        <title>A Deeply Branching Thermophilic Bacterium with an Ancient Acetyl-CoA Pathway Dominates a Subsurface Ecosystem.</title>
        <authorList>
            <person name="Takami H."/>
            <person name="Noguchi H."/>
            <person name="Takaki Y."/>
            <person name="Uchiyama I."/>
            <person name="Toyoda A."/>
            <person name="Nishi S."/>
            <person name="Chee G.-J."/>
            <person name="Arai W."/>
            <person name="Nunoura T."/>
            <person name="Itoh T."/>
            <person name="Hattori M."/>
            <person name="Takai K."/>
        </authorList>
    </citation>
    <scope>NUCLEOTIDE SEQUENCE</scope>
</reference>
<evidence type="ECO:0000313" key="1">
    <source>
        <dbReference type="EMBL" id="BAL57362.1"/>
    </source>
</evidence>
<dbReference type="AlphaFoldDB" id="H5SMH6"/>
<gene>
    <name evidence="1" type="ORF">HGMM_F50B12C09</name>
</gene>
<name>H5SMH6_9BACT</name>
<sequence length="80" mass="9420">MKQTLTLEIPEDIYQALQKEAAKTGKPLEQLALDWLSQQARRGRVEALRPFFGAWQMTPQERSRIEKMLDEERHLEENPV</sequence>
<dbReference type="EMBL" id="AP011774">
    <property type="protein sequence ID" value="BAL57362.1"/>
    <property type="molecule type" value="Genomic_DNA"/>
</dbReference>
<proteinExistence type="predicted"/>
<reference evidence="1" key="1">
    <citation type="journal article" date="2005" name="Environ. Microbiol.">
        <title>Genetic and functional properties of uncultivated thermophilic crenarchaeotes from a subsurface gold mine as revealed by analysis of genome fragments.</title>
        <authorList>
            <person name="Nunoura T."/>
            <person name="Hirayama H."/>
            <person name="Takami H."/>
            <person name="Oida H."/>
            <person name="Nishi S."/>
            <person name="Shimamura S."/>
            <person name="Suzuki Y."/>
            <person name="Inagaki F."/>
            <person name="Takai K."/>
            <person name="Nealson K.H."/>
            <person name="Horikoshi K."/>
        </authorList>
    </citation>
    <scope>NUCLEOTIDE SEQUENCE</scope>
</reference>
<protein>
    <recommendedName>
        <fullName evidence="2">CopG domain protein DNA-binding domain protein</fullName>
    </recommendedName>
</protein>
<accession>H5SMH6</accession>
<evidence type="ECO:0008006" key="2">
    <source>
        <dbReference type="Google" id="ProtNLM"/>
    </source>
</evidence>
<organism evidence="1">
    <name type="scientific">uncultured Acetothermia bacterium</name>
    <dbReference type="NCBI Taxonomy" id="236499"/>
    <lineage>
        <taxon>Bacteria</taxon>
        <taxon>Candidatus Bipolaricaulota</taxon>
        <taxon>environmental samples</taxon>
    </lineage>
</organism>